<dbReference type="EMBL" id="JASHIE010000009">
    <property type="protein sequence ID" value="MDI9875640.1"/>
    <property type="molecule type" value="Genomic_DNA"/>
</dbReference>
<name>A0ABT6Z3E9_9BACT</name>
<dbReference type="PROSITE" id="PS51257">
    <property type="entry name" value="PROKAR_LIPOPROTEIN"/>
    <property type="match status" value="1"/>
</dbReference>
<feature type="chain" id="PRO_5045526547" evidence="2">
    <location>
        <begin position="20"/>
        <end position="1105"/>
    </location>
</feature>
<dbReference type="Gene3D" id="2.130.10.130">
    <property type="entry name" value="Integrin alpha, N-terminal"/>
    <property type="match status" value="3"/>
</dbReference>
<organism evidence="4 5">
    <name type="scientific">Flectobacillus rivi</name>
    <dbReference type="NCBI Taxonomy" id="2984209"/>
    <lineage>
        <taxon>Bacteria</taxon>
        <taxon>Pseudomonadati</taxon>
        <taxon>Bacteroidota</taxon>
        <taxon>Cytophagia</taxon>
        <taxon>Cytophagales</taxon>
        <taxon>Flectobacillaceae</taxon>
        <taxon>Flectobacillus</taxon>
    </lineage>
</organism>
<evidence type="ECO:0000313" key="4">
    <source>
        <dbReference type="EMBL" id="MDI9875640.1"/>
    </source>
</evidence>
<keyword evidence="5" id="KW-1185">Reference proteome</keyword>
<reference evidence="4 5" key="1">
    <citation type="submission" date="2023-05" db="EMBL/GenBank/DDBJ databases">
        <title>Novel species of genus Flectobacillus isolated from stream in China.</title>
        <authorList>
            <person name="Lu H."/>
        </authorList>
    </citation>
    <scope>NUCLEOTIDE SEQUENCE [LARGE SCALE GENOMIC DNA]</scope>
    <source>
        <strain evidence="4 5">LFS242W</strain>
    </source>
</reference>
<proteinExistence type="predicted"/>
<dbReference type="RefSeq" id="WP_283382186.1">
    <property type="nucleotide sequence ID" value="NZ_JASHIE010000009.1"/>
</dbReference>
<keyword evidence="1 2" id="KW-0732">Signal</keyword>
<dbReference type="InterPro" id="IPR027039">
    <property type="entry name" value="Crtac1"/>
</dbReference>
<dbReference type="InterPro" id="IPR013517">
    <property type="entry name" value="FG-GAP"/>
</dbReference>
<sequence>MKIFSYSAFLILCTSILISCTDSTKAPSEDDESPDELFTLLPAEKTHVDFQNVIDEGLNTNVLMYEYFYNGGGVAVGDVNGDGYDDLYFTSNMNENKLYLNKTQMVFQDITAQAGVAGRQGPWKTGVTMVDINGDGKLDIYVCHSGNLRPEKKANELFINQGNDANGIPTFLEEAAKYGLDSPASSTNAYFFDADKDGDLDLFLLNHNIKSLPVLNLSDTAELLKVDDSVSGSRFYTNDKGYFRDITSQAGIQSSALSYGLGAGIADFNQDGWPDIYVSNDYAVPDRLYLNNQKGGFSEVSLEQLGHTSNFSMGNDVADINNDLLPDIFTLDMLPEDNRRQKLLMAPDNYYKFDLSVQSGFHHQYMRNMLHLNNGNGSFSEIGQVSGISNTDWSWSALFADYDNDGWKDLYVTNGYLHDYTNLDFLKYMDDFIKKKQGGFQREDVLELVKKMPSSNVSNYMFRNKGNLQFANLSDKWGLSRPSNSSGAAYSDLDKDGDLDLVVNNINLPAFIYQNESKQKSENHYLNIQFKGNAPNTMGIGTTVRIYASGNSQQQEQMPTRGFQSNVSFELHFGLGKSQTIDSLKVTWASGKVQVLKNVKADQALVLEEKNATDSAPKQSVVNTYLVETNSPIQSAAATIVQNDFKRQSLLTQAMSFVGPVMIKADVNQDGLEDVFVGGCFGKNSELFIQNKANGFSKQSINTKTNADISDAIFFDANGDGKVDLYVAYGGYRNFTENDPLLQDQLFINNGKGGFTLSASALPAMPVSTGCVRVGDVNQDGKPDLFVGGRVIPGRYPETPRSYILINQGNGTFKDQTPAELQKIGMVTDAAFVDLNQDKKQELLVVGEWMPISVFTIQGNKIENQTDKYFDKNYQGWWNKIVVEDLNGDGKPEILLGNQGLNSQCKVSFKEPAELYFKDFDQNGTVDPILCTYVQGKSYPYLTRDELLEQLTIKRKKFTSYDSYGDATLKDIFDDKELEGAEKLTANYLKTGYFTLNAQDKFEEKALPIEAQFAPVYNLLVFDYNKDGKKDVLLAGNQNITRLKFGKSDANYGLLLQGDGKGNFVTIPQNKSGLKIKGDVRSVLQLNQTIVFGINQQAPKAYKIQ</sequence>
<dbReference type="InterPro" id="IPR011519">
    <property type="entry name" value="UnbV_ASPIC"/>
</dbReference>
<accession>A0ABT6Z3E9</accession>
<evidence type="ECO:0000259" key="3">
    <source>
        <dbReference type="Pfam" id="PF07593"/>
    </source>
</evidence>
<protein>
    <submittedName>
        <fullName evidence="4">VCBS repeat-containing protein</fullName>
    </submittedName>
</protein>
<feature type="domain" description="ASPIC/UnbV" evidence="3">
    <location>
        <begin position="539"/>
        <end position="605"/>
    </location>
</feature>
<dbReference type="InterPro" id="IPR028994">
    <property type="entry name" value="Integrin_alpha_N"/>
</dbReference>
<dbReference type="Pfam" id="PF07593">
    <property type="entry name" value="UnbV_ASPIC"/>
    <property type="match status" value="1"/>
</dbReference>
<dbReference type="SUPFAM" id="SSF69318">
    <property type="entry name" value="Integrin alpha N-terminal domain"/>
    <property type="match status" value="3"/>
</dbReference>
<comment type="caution">
    <text evidence="4">The sequence shown here is derived from an EMBL/GenBank/DDBJ whole genome shotgun (WGS) entry which is preliminary data.</text>
</comment>
<feature type="signal peptide" evidence="2">
    <location>
        <begin position="1"/>
        <end position="19"/>
    </location>
</feature>
<evidence type="ECO:0000313" key="5">
    <source>
        <dbReference type="Proteomes" id="UP001225761"/>
    </source>
</evidence>
<gene>
    <name evidence="4" type="ORF">QM481_13950</name>
</gene>
<evidence type="ECO:0000256" key="2">
    <source>
        <dbReference type="SAM" id="SignalP"/>
    </source>
</evidence>
<dbReference type="Pfam" id="PF13517">
    <property type="entry name" value="FG-GAP_3"/>
    <property type="match status" value="6"/>
</dbReference>
<dbReference type="PANTHER" id="PTHR16026">
    <property type="entry name" value="CARTILAGE ACIDIC PROTEIN 1"/>
    <property type="match status" value="1"/>
</dbReference>
<evidence type="ECO:0000256" key="1">
    <source>
        <dbReference type="ARBA" id="ARBA00022729"/>
    </source>
</evidence>
<dbReference type="Proteomes" id="UP001225761">
    <property type="component" value="Unassembled WGS sequence"/>
</dbReference>
<dbReference type="PANTHER" id="PTHR16026:SF0">
    <property type="entry name" value="CARTILAGE ACIDIC PROTEIN 1"/>
    <property type="match status" value="1"/>
</dbReference>